<comment type="caution">
    <text evidence="1">The sequence shown here is derived from an EMBL/GenBank/DDBJ whole genome shotgun (WGS) entry which is preliminary data.</text>
</comment>
<accession>A0AAE2CHX8</accession>
<evidence type="ECO:0000313" key="2">
    <source>
        <dbReference type="Proteomes" id="UP001293254"/>
    </source>
</evidence>
<sequence length="115" mass="11992">MFLAMEKLCLPACATHEAQSRAAAPRPGEGAPSRLRQCLDVAGKARSDASGPYWPGQLKALPQAGKAPPARQVKALPRASVTHGALCAQPQPVESLRPSSSLAATLARVSESLRV</sequence>
<dbReference type="AlphaFoldDB" id="A0AAE2CHX8"/>
<dbReference type="Proteomes" id="UP001293254">
    <property type="component" value="Unassembled WGS sequence"/>
</dbReference>
<name>A0AAE2CHX8_9LAMI</name>
<proteinExistence type="predicted"/>
<reference evidence="1" key="1">
    <citation type="submission" date="2020-06" db="EMBL/GenBank/DDBJ databases">
        <authorList>
            <person name="Li T."/>
            <person name="Hu X."/>
            <person name="Zhang T."/>
            <person name="Song X."/>
            <person name="Zhang H."/>
            <person name="Dai N."/>
            <person name="Sheng W."/>
            <person name="Hou X."/>
            <person name="Wei L."/>
        </authorList>
    </citation>
    <scope>NUCLEOTIDE SEQUENCE</scope>
    <source>
        <strain evidence="1">3651</strain>
        <tissue evidence="1">Leaf</tissue>
    </source>
</reference>
<gene>
    <name evidence="1" type="ORF">Salat_1860200</name>
</gene>
<dbReference type="EMBL" id="JACGWO010000007">
    <property type="protein sequence ID" value="KAK4422777.1"/>
    <property type="molecule type" value="Genomic_DNA"/>
</dbReference>
<evidence type="ECO:0000313" key="1">
    <source>
        <dbReference type="EMBL" id="KAK4422777.1"/>
    </source>
</evidence>
<reference evidence="1" key="2">
    <citation type="journal article" date="2024" name="Plant">
        <title>Genomic evolution and insights into agronomic trait innovations of Sesamum species.</title>
        <authorList>
            <person name="Miao H."/>
            <person name="Wang L."/>
            <person name="Qu L."/>
            <person name="Liu H."/>
            <person name="Sun Y."/>
            <person name="Le M."/>
            <person name="Wang Q."/>
            <person name="Wei S."/>
            <person name="Zheng Y."/>
            <person name="Lin W."/>
            <person name="Duan Y."/>
            <person name="Cao H."/>
            <person name="Xiong S."/>
            <person name="Wang X."/>
            <person name="Wei L."/>
            <person name="Li C."/>
            <person name="Ma Q."/>
            <person name="Ju M."/>
            <person name="Zhao R."/>
            <person name="Li G."/>
            <person name="Mu C."/>
            <person name="Tian Q."/>
            <person name="Mei H."/>
            <person name="Zhang T."/>
            <person name="Gao T."/>
            <person name="Zhang H."/>
        </authorList>
    </citation>
    <scope>NUCLEOTIDE SEQUENCE</scope>
    <source>
        <strain evidence="1">3651</strain>
    </source>
</reference>
<protein>
    <submittedName>
        <fullName evidence="1">Uncharacterized protein</fullName>
    </submittedName>
</protein>
<organism evidence="1 2">
    <name type="scientific">Sesamum alatum</name>
    <dbReference type="NCBI Taxonomy" id="300844"/>
    <lineage>
        <taxon>Eukaryota</taxon>
        <taxon>Viridiplantae</taxon>
        <taxon>Streptophyta</taxon>
        <taxon>Embryophyta</taxon>
        <taxon>Tracheophyta</taxon>
        <taxon>Spermatophyta</taxon>
        <taxon>Magnoliopsida</taxon>
        <taxon>eudicotyledons</taxon>
        <taxon>Gunneridae</taxon>
        <taxon>Pentapetalae</taxon>
        <taxon>asterids</taxon>
        <taxon>lamiids</taxon>
        <taxon>Lamiales</taxon>
        <taxon>Pedaliaceae</taxon>
        <taxon>Sesamum</taxon>
    </lineage>
</organism>
<keyword evidence="2" id="KW-1185">Reference proteome</keyword>